<evidence type="ECO:0000313" key="2">
    <source>
        <dbReference type="EMBL" id="GIO49504.1"/>
    </source>
</evidence>
<evidence type="ECO:0000313" key="3">
    <source>
        <dbReference type="Proteomes" id="UP000682811"/>
    </source>
</evidence>
<dbReference type="SUPFAM" id="SSF54403">
    <property type="entry name" value="Cystatin/monellin"/>
    <property type="match status" value="2"/>
</dbReference>
<dbReference type="Proteomes" id="UP000682811">
    <property type="component" value="Unassembled WGS sequence"/>
</dbReference>
<dbReference type="InterPro" id="IPR041401">
    <property type="entry name" value="TseB-like_dom"/>
</dbReference>
<accession>A0A919YEY9</accession>
<reference evidence="2 3" key="1">
    <citation type="submission" date="2021-03" db="EMBL/GenBank/DDBJ databases">
        <title>Antimicrobial resistance genes in bacteria isolated from Japanese honey, and their potential for conferring macrolide and lincosamide resistance in the American foulbrood pathogen Paenibacillus larvae.</title>
        <authorList>
            <person name="Okamoto M."/>
            <person name="Kumagai M."/>
            <person name="Kanamori H."/>
            <person name="Takamatsu D."/>
        </authorList>
    </citation>
    <scope>NUCLEOTIDE SEQUENCE [LARGE SCALE GENOMIC DNA]</scope>
    <source>
        <strain evidence="2 3">J34TS1</strain>
    </source>
</reference>
<dbReference type="Pfam" id="PF17881">
    <property type="entry name" value="TseB"/>
    <property type="match status" value="1"/>
</dbReference>
<gene>
    <name evidence="2" type="ORF">J34TS1_42690</name>
</gene>
<proteinExistence type="predicted"/>
<dbReference type="EMBL" id="BORT01000022">
    <property type="protein sequence ID" value="GIO49504.1"/>
    <property type="molecule type" value="Genomic_DNA"/>
</dbReference>
<name>A0A919YEY9_9BACL</name>
<organism evidence="2 3">
    <name type="scientific">Paenibacillus azoreducens</name>
    <dbReference type="NCBI Taxonomy" id="116718"/>
    <lineage>
        <taxon>Bacteria</taxon>
        <taxon>Bacillati</taxon>
        <taxon>Bacillota</taxon>
        <taxon>Bacilli</taxon>
        <taxon>Bacillales</taxon>
        <taxon>Paenibacillaceae</taxon>
        <taxon>Paenibacillus</taxon>
    </lineage>
</organism>
<dbReference type="InterPro" id="IPR046350">
    <property type="entry name" value="Cystatin_sf"/>
</dbReference>
<sequence>MLRIRTRRNVWKNKKKWIFLAIAVFLLILFGLYRYYIYVTQDIRAEETTAILKAKQESGLVKVTESYKSVWDSVCWVIEGLDKENRPVMVWVRMEGGGKVKAGEGAVHQELLADGMSETQIKQKIQQEMPDADKMKLTPGMYNGEYVWQLFYRSKDHYYYQFYRFRDGKSIGGPFTLPNR</sequence>
<dbReference type="Gene3D" id="3.10.450.40">
    <property type="match status" value="2"/>
</dbReference>
<dbReference type="AlphaFoldDB" id="A0A919YEY9"/>
<protein>
    <recommendedName>
        <fullName evidence="1">Cell wall elongation regulator TseB-like domain-containing protein</fullName>
    </recommendedName>
</protein>
<comment type="caution">
    <text evidence="2">The sequence shown here is derived from an EMBL/GenBank/DDBJ whole genome shotgun (WGS) entry which is preliminary data.</text>
</comment>
<feature type="domain" description="Cell wall elongation regulator TseB-like" evidence="1">
    <location>
        <begin position="50"/>
        <end position="92"/>
    </location>
</feature>
<keyword evidence="3" id="KW-1185">Reference proteome</keyword>
<dbReference type="RefSeq" id="WP_194230135.1">
    <property type="nucleotide sequence ID" value="NZ_AP025343.1"/>
</dbReference>
<evidence type="ECO:0000259" key="1">
    <source>
        <dbReference type="Pfam" id="PF17881"/>
    </source>
</evidence>